<evidence type="ECO:0000313" key="4">
    <source>
        <dbReference type="Proteomes" id="UP001309876"/>
    </source>
</evidence>
<dbReference type="PRINTS" id="PR00463">
    <property type="entry name" value="EP450I"/>
</dbReference>
<name>A0AAN7Y6W4_9EURO</name>
<dbReference type="CDD" id="cd11069">
    <property type="entry name" value="CYP_FUM15-like"/>
    <property type="match status" value="1"/>
</dbReference>
<accession>A0AAN7Y6W4</accession>
<dbReference type="PANTHER" id="PTHR24305">
    <property type="entry name" value="CYTOCHROME P450"/>
    <property type="match status" value="1"/>
</dbReference>
<dbReference type="GO" id="GO:0004497">
    <property type="term" value="F:monooxygenase activity"/>
    <property type="evidence" value="ECO:0007669"/>
    <property type="project" value="InterPro"/>
</dbReference>
<organism evidence="3 4">
    <name type="scientific">Lithohypha guttulata</name>
    <dbReference type="NCBI Taxonomy" id="1690604"/>
    <lineage>
        <taxon>Eukaryota</taxon>
        <taxon>Fungi</taxon>
        <taxon>Dikarya</taxon>
        <taxon>Ascomycota</taxon>
        <taxon>Pezizomycotina</taxon>
        <taxon>Eurotiomycetes</taxon>
        <taxon>Chaetothyriomycetidae</taxon>
        <taxon>Chaetothyriales</taxon>
        <taxon>Trichomeriaceae</taxon>
        <taxon>Lithohypha</taxon>
    </lineage>
</organism>
<dbReference type="GO" id="GO:0020037">
    <property type="term" value="F:heme binding"/>
    <property type="evidence" value="ECO:0007669"/>
    <property type="project" value="InterPro"/>
</dbReference>
<protein>
    <recommendedName>
        <fullName evidence="5">Cytochrome P450</fullName>
    </recommendedName>
</protein>
<dbReference type="PRINTS" id="PR00385">
    <property type="entry name" value="P450"/>
</dbReference>
<dbReference type="InterPro" id="IPR002401">
    <property type="entry name" value="Cyt_P450_E_grp-I"/>
</dbReference>
<sequence>MHCWKGVLVHTVFVLAQPTYLAVRSLLDPSYFSHVSAPWLISTAITWMYVVTQISIPFFTSPLRHLPSPAGDRLPIGHFDLNGGKPPTDKIVNMFRNTPNDGLLVLWYPFYLYSQVIPTRPDTLMDMLHTHSYDWEKPPTFRAIIKRTLGEGLVGAEGDQHKAMRRAVAPAFSGHHVRELCSLFYSKGLVFTNFIAREVKASADESLELSGRMSRVTLDIIGAAGIGKDFRTIDNDEDPFAKSYALITDTSGGMPLLSFVINTFAPEWLIERLKGTRYARVAEVQAQMRKHARALVQEKKQMKPEELEQQRDIIGIIMRSGVFSDDYLVDQLLTFLAAGHDTTASALMWTTYLLSLCSDVQTRLRAECDDRLANRPESDISASDFDAEAMPYLTAVCNEVLRLYPTIPATPREAVRHTKIGDQSIPKGTSALICPWAINRDKTLWGPDADTFDPDRWLEGSNAAHGGAQSHNDFLTFFTGPRSCIGREFARLEMKCLLATFVMRFKFDLADPNEKIEVGGLFSIKPVPGIKLRLYDLQSGNKA</sequence>
<dbReference type="InterPro" id="IPR001128">
    <property type="entry name" value="Cyt_P450"/>
</dbReference>
<dbReference type="InterPro" id="IPR050121">
    <property type="entry name" value="Cytochrome_P450_monoxygenase"/>
</dbReference>
<dbReference type="GO" id="GO:0005506">
    <property type="term" value="F:iron ion binding"/>
    <property type="evidence" value="ECO:0007669"/>
    <property type="project" value="InterPro"/>
</dbReference>
<feature type="binding site" description="axial binding residue" evidence="2">
    <location>
        <position position="484"/>
    </location>
    <ligand>
        <name>heme</name>
        <dbReference type="ChEBI" id="CHEBI:30413"/>
    </ligand>
    <ligandPart>
        <name>Fe</name>
        <dbReference type="ChEBI" id="CHEBI:18248"/>
    </ligandPart>
</feature>
<dbReference type="Proteomes" id="UP001309876">
    <property type="component" value="Unassembled WGS sequence"/>
</dbReference>
<dbReference type="InterPro" id="IPR036396">
    <property type="entry name" value="Cyt_P450_sf"/>
</dbReference>
<keyword evidence="2" id="KW-0408">Iron</keyword>
<dbReference type="Gene3D" id="1.10.630.10">
    <property type="entry name" value="Cytochrome P450"/>
    <property type="match status" value="1"/>
</dbReference>
<dbReference type="AlphaFoldDB" id="A0AAN7Y6W4"/>
<dbReference type="SUPFAM" id="SSF48264">
    <property type="entry name" value="Cytochrome P450"/>
    <property type="match status" value="1"/>
</dbReference>
<keyword evidence="4" id="KW-1185">Reference proteome</keyword>
<comment type="caution">
    <text evidence="3">The sequence shown here is derived from an EMBL/GenBank/DDBJ whole genome shotgun (WGS) entry which is preliminary data.</text>
</comment>
<reference evidence="3 4" key="1">
    <citation type="submission" date="2023-08" db="EMBL/GenBank/DDBJ databases">
        <title>Black Yeasts Isolated from many extreme environments.</title>
        <authorList>
            <person name="Coleine C."/>
            <person name="Stajich J.E."/>
            <person name="Selbmann L."/>
        </authorList>
    </citation>
    <scope>NUCLEOTIDE SEQUENCE [LARGE SCALE GENOMIC DNA]</scope>
    <source>
        <strain evidence="3 4">CCFEE 5910</strain>
    </source>
</reference>
<dbReference type="EMBL" id="JAVRRJ010000003">
    <property type="protein sequence ID" value="KAK5086698.1"/>
    <property type="molecule type" value="Genomic_DNA"/>
</dbReference>
<dbReference type="GO" id="GO:0016705">
    <property type="term" value="F:oxidoreductase activity, acting on paired donors, with incorporation or reduction of molecular oxygen"/>
    <property type="evidence" value="ECO:0007669"/>
    <property type="project" value="InterPro"/>
</dbReference>
<evidence type="ECO:0008006" key="5">
    <source>
        <dbReference type="Google" id="ProtNLM"/>
    </source>
</evidence>
<keyword evidence="2" id="KW-0349">Heme</keyword>
<evidence type="ECO:0000256" key="2">
    <source>
        <dbReference type="PIRSR" id="PIRSR602401-1"/>
    </source>
</evidence>
<evidence type="ECO:0000313" key="3">
    <source>
        <dbReference type="EMBL" id="KAK5086698.1"/>
    </source>
</evidence>
<comment type="cofactor">
    <cofactor evidence="2">
        <name>heme</name>
        <dbReference type="ChEBI" id="CHEBI:30413"/>
    </cofactor>
</comment>
<gene>
    <name evidence="3" type="ORF">LTR05_003866</name>
</gene>
<comment type="similarity">
    <text evidence="1">Belongs to the cytochrome P450 family.</text>
</comment>
<dbReference type="PANTHER" id="PTHR24305:SF166">
    <property type="entry name" value="CYTOCHROME P450 12A4, MITOCHONDRIAL-RELATED"/>
    <property type="match status" value="1"/>
</dbReference>
<evidence type="ECO:0000256" key="1">
    <source>
        <dbReference type="ARBA" id="ARBA00010617"/>
    </source>
</evidence>
<proteinExistence type="inferred from homology"/>
<dbReference type="Pfam" id="PF00067">
    <property type="entry name" value="p450"/>
    <property type="match status" value="1"/>
</dbReference>
<keyword evidence="2" id="KW-0479">Metal-binding</keyword>